<dbReference type="RefSeq" id="WP_179531309.1">
    <property type="nucleotide sequence ID" value="NZ_BAAAPP010000010.1"/>
</dbReference>
<gene>
    <name evidence="1" type="ORF">BKA05_001994</name>
</gene>
<proteinExistence type="predicted"/>
<dbReference type="AlphaFoldDB" id="A0A7Z0C4U6"/>
<comment type="caution">
    <text evidence="1">The sequence shown here is derived from an EMBL/GenBank/DDBJ whole genome shotgun (WGS) entry which is preliminary data.</text>
</comment>
<evidence type="ECO:0000313" key="1">
    <source>
        <dbReference type="EMBL" id="NYI10479.1"/>
    </source>
</evidence>
<sequence length="375" mass="39315">MEGFLAPAYGESSLGDVVPAVGRALGVGVPTGTVDPTGLVLPEAASYVVFLVDGLGSRLLERYAHAAPYLSSLRSVAPSATAGVPSTTATSLTSLGTGLVPGAHGVVGFTSRIPGTDRLLNALFWDKDVDPLEWQPHPTAFAGLRSAGVSVTVVNKREFGGSGLTVAAHRGADYVGADKVGERIAAAVAACADRPSLTYLYDGDLDWTGHRYGVASSQWLQQLAIIDAEAEQLREALPASVRLVVVADHGMVDSPPEARIDVDTVTELRDGLALFGGEARFRQLYCQRGAVDDVVATWREVLGDRATVLRREEAIGRGWFGAVGTGVLPRIGDVVAACHGDHAILSTAEWGYEATLVGLHGSLTPEEMLIPVLVD</sequence>
<dbReference type="PANTHER" id="PTHR10151">
    <property type="entry name" value="ECTONUCLEOTIDE PYROPHOSPHATASE/PHOSPHODIESTERASE"/>
    <property type="match status" value="1"/>
</dbReference>
<evidence type="ECO:0000313" key="2">
    <source>
        <dbReference type="Proteomes" id="UP000537326"/>
    </source>
</evidence>
<dbReference type="PANTHER" id="PTHR10151:SF120">
    <property type="entry name" value="BIS(5'-ADENOSYL)-TRIPHOSPHATASE"/>
    <property type="match status" value="1"/>
</dbReference>
<dbReference type="InterPro" id="IPR002591">
    <property type="entry name" value="Phosphodiest/P_Trfase"/>
</dbReference>
<dbReference type="InterPro" id="IPR017850">
    <property type="entry name" value="Alkaline_phosphatase_core_sf"/>
</dbReference>
<dbReference type="SUPFAM" id="SSF53649">
    <property type="entry name" value="Alkaline phosphatase-like"/>
    <property type="match status" value="1"/>
</dbReference>
<dbReference type="GO" id="GO:0016787">
    <property type="term" value="F:hydrolase activity"/>
    <property type="evidence" value="ECO:0007669"/>
    <property type="project" value="UniProtKB-ARBA"/>
</dbReference>
<dbReference type="Pfam" id="PF01663">
    <property type="entry name" value="Phosphodiest"/>
    <property type="match status" value="1"/>
</dbReference>
<protein>
    <recommendedName>
        <fullName evidence="3">Type I phosphodiesterase / nucleotide pyrophosphatase</fullName>
    </recommendedName>
</protein>
<dbReference type="EMBL" id="JACBZI010000001">
    <property type="protein sequence ID" value="NYI10479.1"/>
    <property type="molecule type" value="Genomic_DNA"/>
</dbReference>
<organism evidence="1 2">
    <name type="scientific">Nocardioides marinus</name>
    <dbReference type="NCBI Taxonomy" id="374514"/>
    <lineage>
        <taxon>Bacteria</taxon>
        <taxon>Bacillati</taxon>
        <taxon>Actinomycetota</taxon>
        <taxon>Actinomycetes</taxon>
        <taxon>Propionibacteriales</taxon>
        <taxon>Nocardioidaceae</taxon>
        <taxon>Nocardioides</taxon>
    </lineage>
</organism>
<dbReference type="Gene3D" id="3.40.720.10">
    <property type="entry name" value="Alkaline Phosphatase, subunit A"/>
    <property type="match status" value="1"/>
</dbReference>
<dbReference type="Proteomes" id="UP000537326">
    <property type="component" value="Unassembled WGS sequence"/>
</dbReference>
<keyword evidence="2" id="KW-1185">Reference proteome</keyword>
<name>A0A7Z0C4U6_9ACTN</name>
<reference evidence="1 2" key="1">
    <citation type="submission" date="2020-07" db="EMBL/GenBank/DDBJ databases">
        <title>Sequencing the genomes of 1000 actinobacteria strains.</title>
        <authorList>
            <person name="Klenk H.-P."/>
        </authorList>
    </citation>
    <scope>NUCLEOTIDE SEQUENCE [LARGE SCALE GENOMIC DNA]</scope>
    <source>
        <strain evidence="1 2">DSM 18248</strain>
    </source>
</reference>
<evidence type="ECO:0008006" key="3">
    <source>
        <dbReference type="Google" id="ProtNLM"/>
    </source>
</evidence>
<accession>A0A7Z0C4U6</accession>